<keyword evidence="2" id="KW-1185">Reference proteome</keyword>
<accession>A0A0V1I3C4</accession>
<name>A0A0V1I3C4_9BILA</name>
<protein>
    <submittedName>
        <fullName evidence="1">Uncharacterized protein</fullName>
    </submittedName>
</protein>
<gene>
    <name evidence="1" type="ORF">T11_11081</name>
</gene>
<dbReference type="AlphaFoldDB" id="A0A0V1I3C4"/>
<reference evidence="1 2" key="1">
    <citation type="submission" date="2015-01" db="EMBL/GenBank/DDBJ databases">
        <title>Evolution of Trichinella species and genotypes.</title>
        <authorList>
            <person name="Korhonen P.K."/>
            <person name="Edoardo P."/>
            <person name="Giuseppe L.R."/>
            <person name="Gasser R.B."/>
        </authorList>
    </citation>
    <scope>NUCLEOTIDE SEQUENCE [LARGE SCALE GENOMIC DNA]</scope>
    <source>
        <strain evidence="1">ISS1029</strain>
    </source>
</reference>
<dbReference type="EMBL" id="JYDP01000008">
    <property type="protein sequence ID" value="KRZ17056.1"/>
    <property type="molecule type" value="Genomic_DNA"/>
</dbReference>
<organism evidence="1 2">
    <name type="scientific">Trichinella zimbabwensis</name>
    <dbReference type="NCBI Taxonomy" id="268475"/>
    <lineage>
        <taxon>Eukaryota</taxon>
        <taxon>Metazoa</taxon>
        <taxon>Ecdysozoa</taxon>
        <taxon>Nematoda</taxon>
        <taxon>Enoplea</taxon>
        <taxon>Dorylaimia</taxon>
        <taxon>Trichinellida</taxon>
        <taxon>Trichinellidae</taxon>
        <taxon>Trichinella</taxon>
    </lineage>
</organism>
<dbReference type="Proteomes" id="UP000055024">
    <property type="component" value="Unassembled WGS sequence"/>
</dbReference>
<sequence>MVDSQQPVEQIYTAHSALISLYKVWLLHAIPLTCHPPFHRVKWAMSFPDTGHRHDCVVMPLHDVHFPVTGVVLSTSSYLVSLLVSLLDVINRGHKHLQCGSVKLFPWLVIRITIHPTKHPDLVAHANRLSPDKHLRAVPTIIWHRRLINAEQLMKNAILHKAIIQHLVQWANLTHLIICRQVLVSFKVQEPFQLTVSVPGRGP</sequence>
<evidence type="ECO:0000313" key="1">
    <source>
        <dbReference type="EMBL" id="KRZ17056.1"/>
    </source>
</evidence>
<dbReference type="OrthoDB" id="10401634at2759"/>
<proteinExistence type="predicted"/>
<comment type="caution">
    <text evidence="1">The sequence shown here is derived from an EMBL/GenBank/DDBJ whole genome shotgun (WGS) entry which is preliminary data.</text>
</comment>
<evidence type="ECO:0000313" key="2">
    <source>
        <dbReference type="Proteomes" id="UP000055024"/>
    </source>
</evidence>